<keyword evidence="2" id="KW-1185">Reference proteome</keyword>
<dbReference type="AlphaFoldDB" id="A0A8J6XGI7"/>
<name>A0A8J6XGI7_9CYAN</name>
<evidence type="ECO:0000313" key="2">
    <source>
        <dbReference type="Proteomes" id="UP000629098"/>
    </source>
</evidence>
<reference evidence="1" key="1">
    <citation type="submission" date="2020-09" db="EMBL/GenBank/DDBJ databases">
        <title>Iningainema tapete sp. nov. (Scytonemataceae, Cyanobacteria) from greenhouses in central Florida (USA) produces two types of nodularin with biosynthetic potential for microcystin-LR and anabaenopeptins.</title>
        <authorList>
            <person name="Berthold D.E."/>
            <person name="Lefler F.W."/>
            <person name="Huang I.-S."/>
            <person name="Abdulla H."/>
            <person name="Zimba P.V."/>
            <person name="Laughinghouse H.D. IV."/>
        </authorList>
    </citation>
    <scope>NUCLEOTIDE SEQUENCE</scope>
    <source>
        <strain evidence="1">BLCCT55</strain>
    </source>
</reference>
<dbReference type="EMBL" id="JACXAE010000060">
    <property type="protein sequence ID" value="MBD2773828.1"/>
    <property type="molecule type" value="Genomic_DNA"/>
</dbReference>
<protein>
    <recommendedName>
        <fullName evidence="3">SWIM-type domain-containing protein</fullName>
    </recommendedName>
</protein>
<organism evidence="1 2">
    <name type="scientific">Iningainema tapete BLCC-T55</name>
    <dbReference type="NCBI Taxonomy" id="2748662"/>
    <lineage>
        <taxon>Bacteria</taxon>
        <taxon>Bacillati</taxon>
        <taxon>Cyanobacteriota</taxon>
        <taxon>Cyanophyceae</taxon>
        <taxon>Nostocales</taxon>
        <taxon>Scytonemataceae</taxon>
        <taxon>Iningainema tapete</taxon>
    </lineage>
</organism>
<proteinExistence type="predicted"/>
<dbReference type="Proteomes" id="UP000629098">
    <property type="component" value="Unassembled WGS sequence"/>
</dbReference>
<evidence type="ECO:0008006" key="3">
    <source>
        <dbReference type="Google" id="ProtNLM"/>
    </source>
</evidence>
<comment type="caution">
    <text evidence="1">The sequence shown here is derived from an EMBL/GenBank/DDBJ whole genome shotgun (WGS) entry which is preliminary data.</text>
</comment>
<dbReference type="RefSeq" id="WP_190830069.1">
    <property type="nucleotide sequence ID" value="NZ_CAWPPI010000060.1"/>
</dbReference>
<gene>
    <name evidence="1" type="ORF">ICL16_17555</name>
</gene>
<accession>A0A8J6XGI7</accession>
<evidence type="ECO:0000313" key="1">
    <source>
        <dbReference type="EMBL" id="MBD2773828.1"/>
    </source>
</evidence>
<sequence>MSNSSFNYPAQNTVVGKRNIKEVPFVEMFNGRLQGVVSSGSDIERVYVSFFEAGTLNFYCSTNNNRPCGGLRGYSCKHLQALLEEAIASVGIVQVVNFLKVPGDISQLKAAADILARKGTVKKESVSEVFSRFLNYLRYLELGTSNQPIPEMSWFV</sequence>